<protein>
    <submittedName>
        <fullName evidence="2">Uncharacterized protein</fullName>
    </submittedName>
</protein>
<feature type="transmembrane region" description="Helical" evidence="1">
    <location>
        <begin position="31"/>
        <end position="51"/>
    </location>
</feature>
<dbReference type="Proteomes" id="UP000535437">
    <property type="component" value="Unassembled WGS sequence"/>
</dbReference>
<gene>
    <name evidence="2" type="ORF">HNR09_001479</name>
</gene>
<comment type="caution">
    <text evidence="2">The sequence shown here is derived from an EMBL/GenBank/DDBJ whole genome shotgun (WGS) entry which is preliminary data.</text>
</comment>
<keyword evidence="1" id="KW-0472">Membrane</keyword>
<dbReference type="EMBL" id="JACCFY010000001">
    <property type="protein sequence ID" value="NYJ78068.1"/>
    <property type="molecule type" value="Genomic_DNA"/>
</dbReference>
<keyword evidence="1" id="KW-0812">Transmembrane</keyword>
<accession>A0A7Z0GLR1</accession>
<evidence type="ECO:0000313" key="3">
    <source>
        <dbReference type="Proteomes" id="UP000535437"/>
    </source>
</evidence>
<sequence length="63" mass="6583">MNNYTALFVICWVVAGLFSLAAILSFLDGAVLSGSLQVLGAVLFVATGFVVNAKRSGQHHADT</sequence>
<evidence type="ECO:0000256" key="1">
    <source>
        <dbReference type="SAM" id="Phobius"/>
    </source>
</evidence>
<keyword evidence="1" id="KW-1133">Transmembrane helix</keyword>
<keyword evidence="3" id="KW-1185">Reference proteome</keyword>
<name>A0A7Z0GLR1_9MICC</name>
<organism evidence="2 3">
    <name type="scientific">Nesterenkonia xinjiangensis</name>
    <dbReference type="NCBI Taxonomy" id="225327"/>
    <lineage>
        <taxon>Bacteria</taxon>
        <taxon>Bacillati</taxon>
        <taxon>Actinomycetota</taxon>
        <taxon>Actinomycetes</taxon>
        <taxon>Micrococcales</taxon>
        <taxon>Micrococcaceae</taxon>
        <taxon>Nesterenkonia</taxon>
    </lineage>
</organism>
<dbReference type="RefSeq" id="WP_179541461.1">
    <property type="nucleotide sequence ID" value="NZ_BAAALL010000002.1"/>
</dbReference>
<reference evidence="2 3" key="1">
    <citation type="submission" date="2020-07" db="EMBL/GenBank/DDBJ databases">
        <title>Sequencing the genomes of 1000 actinobacteria strains.</title>
        <authorList>
            <person name="Klenk H.-P."/>
        </authorList>
    </citation>
    <scope>NUCLEOTIDE SEQUENCE [LARGE SCALE GENOMIC DNA]</scope>
    <source>
        <strain evidence="2 3">DSM 15475</strain>
    </source>
</reference>
<dbReference type="AlphaFoldDB" id="A0A7Z0GLR1"/>
<proteinExistence type="predicted"/>
<evidence type="ECO:0000313" key="2">
    <source>
        <dbReference type="EMBL" id="NYJ78068.1"/>
    </source>
</evidence>